<protein>
    <submittedName>
        <fullName evidence="3">Uncharacterized protein</fullName>
    </submittedName>
</protein>
<feature type="compositionally biased region" description="Low complexity" evidence="1">
    <location>
        <begin position="236"/>
        <end position="248"/>
    </location>
</feature>
<organism evidence="3 4">
    <name type="scientific">Actinoplanes aureus</name>
    <dbReference type="NCBI Taxonomy" id="2792083"/>
    <lineage>
        <taxon>Bacteria</taxon>
        <taxon>Bacillati</taxon>
        <taxon>Actinomycetota</taxon>
        <taxon>Actinomycetes</taxon>
        <taxon>Micromonosporales</taxon>
        <taxon>Micromonosporaceae</taxon>
        <taxon>Actinoplanes</taxon>
    </lineage>
</organism>
<name>A0A931CG97_9ACTN</name>
<keyword evidence="2" id="KW-0812">Transmembrane</keyword>
<evidence type="ECO:0000256" key="2">
    <source>
        <dbReference type="SAM" id="Phobius"/>
    </source>
</evidence>
<feature type="region of interest" description="Disordered" evidence="1">
    <location>
        <begin position="142"/>
        <end position="248"/>
    </location>
</feature>
<feature type="transmembrane region" description="Helical" evidence="2">
    <location>
        <begin position="9"/>
        <end position="31"/>
    </location>
</feature>
<dbReference type="AlphaFoldDB" id="A0A931CG97"/>
<reference evidence="3" key="1">
    <citation type="submission" date="2020-11" db="EMBL/GenBank/DDBJ databases">
        <title>Isolation and identification of active actinomycetes.</title>
        <authorList>
            <person name="Sun X."/>
        </authorList>
    </citation>
    <scope>NUCLEOTIDE SEQUENCE</scope>
    <source>
        <strain evidence="3">NEAU-A11</strain>
    </source>
</reference>
<feature type="compositionally biased region" description="Pro residues" evidence="1">
    <location>
        <begin position="158"/>
        <end position="187"/>
    </location>
</feature>
<feature type="region of interest" description="Disordered" evidence="1">
    <location>
        <begin position="318"/>
        <end position="337"/>
    </location>
</feature>
<keyword evidence="2" id="KW-1133">Transmembrane helix</keyword>
<dbReference type="EMBL" id="JADQTO010000034">
    <property type="protein sequence ID" value="MBG0568084.1"/>
    <property type="molecule type" value="Genomic_DNA"/>
</dbReference>
<evidence type="ECO:0000256" key="1">
    <source>
        <dbReference type="SAM" id="MobiDB-lite"/>
    </source>
</evidence>
<evidence type="ECO:0000313" key="3">
    <source>
        <dbReference type="EMBL" id="MBG0568084.1"/>
    </source>
</evidence>
<sequence length="337" mass="34829">MTTISGRRWAYIGAALGGTVSIAANVAHSFIPPKEVANPADWTPEAGAVVGAVVWPVFLFVAVEIFARVAWPTRLHWQLIRWVGLLPVAFVAALVSYRHLSGLLAFYGDETIVYIIGPLAVDGLMIGATGAILATSQPRHTTSVSAPAVPGTTGVPAPTLPAVPAPNIAPRPADNPTPSPDPAPTPEPVTAARADAVPTPADVATRVTASPTTIPLRPTAARPATAGSSKPRPRKTASTASAEPLAAPAADISVTEPEPAQLPLPMAVDPALLVKARQIAEQYRTETGSPIKAGQLAARLRVNSEVAAQALAVLDLDPHHPTDEIPTVNGTPVKATR</sequence>
<dbReference type="Proteomes" id="UP000598146">
    <property type="component" value="Unassembled WGS sequence"/>
</dbReference>
<feature type="transmembrane region" description="Helical" evidence="2">
    <location>
        <begin position="79"/>
        <end position="100"/>
    </location>
</feature>
<keyword evidence="4" id="KW-1185">Reference proteome</keyword>
<feature type="compositionally biased region" description="Low complexity" evidence="1">
    <location>
        <begin position="211"/>
        <end position="226"/>
    </location>
</feature>
<gene>
    <name evidence="3" type="ORF">I4J89_42305</name>
</gene>
<accession>A0A931CG97</accession>
<comment type="caution">
    <text evidence="3">The sequence shown here is derived from an EMBL/GenBank/DDBJ whole genome shotgun (WGS) entry which is preliminary data.</text>
</comment>
<proteinExistence type="predicted"/>
<keyword evidence="2" id="KW-0472">Membrane</keyword>
<evidence type="ECO:0000313" key="4">
    <source>
        <dbReference type="Proteomes" id="UP000598146"/>
    </source>
</evidence>
<feature type="transmembrane region" description="Helical" evidence="2">
    <location>
        <begin position="112"/>
        <end position="134"/>
    </location>
</feature>
<dbReference type="RefSeq" id="WP_196419860.1">
    <property type="nucleotide sequence ID" value="NZ_JADQTO010000034.1"/>
</dbReference>
<feature type="transmembrane region" description="Helical" evidence="2">
    <location>
        <begin position="46"/>
        <end position="67"/>
    </location>
</feature>
<feature type="compositionally biased region" description="Low complexity" evidence="1">
    <location>
        <begin position="146"/>
        <end position="157"/>
    </location>
</feature>